<name>A0A930MXH1_9BACT</name>
<organism evidence="2 3">
    <name type="scientific">Prevotella aurantiaca</name>
    <dbReference type="NCBI Taxonomy" id="596085"/>
    <lineage>
        <taxon>Bacteria</taxon>
        <taxon>Pseudomonadati</taxon>
        <taxon>Bacteroidota</taxon>
        <taxon>Bacteroidia</taxon>
        <taxon>Bacteroidales</taxon>
        <taxon>Prevotellaceae</taxon>
        <taxon>Prevotella</taxon>
    </lineage>
</organism>
<feature type="signal peptide" evidence="1">
    <location>
        <begin position="1"/>
        <end position="26"/>
    </location>
</feature>
<dbReference type="Proteomes" id="UP000771736">
    <property type="component" value="Unassembled WGS sequence"/>
</dbReference>
<sequence>MKKMNFTSLRCSVILLFAAFTLTLSAQPKQQNKKLYSFNQQGVYYERQPIRDADYRTFVDLGFGYAKDRYNVYYMGRILPYVDPYTFSLRIAVKPYPDDYSMDDDYDDDDDYYRYIITNNAVIYRGNKISDSPRSFKDLGWGYGKDSFNVYYKGKKIDGAFTSTFRVLENGYAEDTFESYYKGKKIK</sequence>
<accession>A0A930MXH1</accession>
<feature type="chain" id="PRO_5037253480" evidence="1">
    <location>
        <begin position="27"/>
        <end position="187"/>
    </location>
</feature>
<reference evidence="2" key="1">
    <citation type="submission" date="2020-04" db="EMBL/GenBank/DDBJ databases">
        <title>Deep metagenomics examines the oral microbiome during advanced dental caries in children, revealing novel taxa and co-occurrences with host molecules.</title>
        <authorList>
            <person name="Baker J.L."/>
            <person name="Morton J.T."/>
            <person name="Dinis M."/>
            <person name="Alvarez R."/>
            <person name="Tran N.C."/>
            <person name="Knight R."/>
            <person name="Edlund A."/>
        </authorList>
    </citation>
    <scope>NUCLEOTIDE SEQUENCE</scope>
    <source>
        <strain evidence="2">JCVI_44_bin.5</strain>
    </source>
</reference>
<dbReference type="InterPro" id="IPR027375">
    <property type="entry name" value="DKNYY"/>
</dbReference>
<comment type="caution">
    <text evidence="2">The sequence shown here is derived from an EMBL/GenBank/DDBJ whole genome shotgun (WGS) entry which is preliminary data.</text>
</comment>
<dbReference type="Pfam" id="PF13644">
    <property type="entry name" value="DKNYY"/>
    <property type="match status" value="1"/>
</dbReference>
<evidence type="ECO:0000313" key="3">
    <source>
        <dbReference type="Proteomes" id="UP000771736"/>
    </source>
</evidence>
<protein>
    <submittedName>
        <fullName evidence="2">DKNYY domain-containing protein</fullName>
    </submittedName>
</protein>
<keyword evidence="1" id="KW-0732">Signal</keyword>
<gene>
    <name evidence="2" type="ORF">HXN26_00460</name>
</gene>
<proteinExistence type="predicted"/>
<dbReference type="AlphaFoldDB" id="A0A930MXH1"/>
<evidence type="ECO:0000256" key="1">
    <source>
        <dbReference type="SAM" id="SignalP"/>
    </source>
</evidence>
<dbReference type="EMBL" id="JABZSJ010000001">
    <property type="protein sequence ID" value="MBF1383320.1"/>
    <property type="molecule type" value="Genomic_DNA"/>
</dbReference>
<evidence type="ECO:0000313" key="2">
    <source>
        <dbReference type="EMBL" id="MBF1383320.1"/>
    </source>
</evidence>